<dbReference type="GO" id="GO:0061710">
    <property type="term" value="F:L-threonylcarbamoyladenylate synthase"/>
    <property type="evidence" value="ECO:0007669"/>
    <property type="project" value="UniProtKB-EC"/>
</dbReference>
<keyword evidence="17" id="KW-1185">Reference proteome</keyword>
<dbReference type="GO" id="GO:0003725">
    <property type="term" value="F:double-stranded RNA binding"/>
    <property type="evidence" value="ECO:0007669"/>
    <property type="project" value="UniProtKB-UniRule"/>
</dbReference>
<dbReference type="PANTHER" id="PTHR17490">
    <property type="entry name" value="SUA5"/>
    <property type="match status" value="1"/>
</dbReference>
<evidence type="ECO:0000256" key="10">
    <source>
        <dbReference type="ARBA" id="ARBA00022840"/>
    </source>
</evidence>
<dbReference type="SUPFAM" id="SSF55821">
    <property type="entry name" value="YrdC/RibB"/>
    <property type="match status" value="1"/>
</dbReference>
<evidence type="ECO:0000256" key="13">
    <source>
        <dbReference type="PIRNR" id="PIRNR004930"/>
    </source>
</evidence>
<dbReference type="Pfam" id="PF01300">
    <property type="entry name" value="Sua5_yciO_yrdC"/>
    <property type="match status" value="1"/>
</dbReference>
<dbReference type="InterPro" id="IPR005145">
    <property type="entry name" value="Sua5_C"/>
</dbReference>
<reference evidence="16 17" key="1">
    <citation type="submission" date="2021-03" db="EMBL/GenBank/DDBJ databases">
        <title>Novel species identification of genus Shewanella.</title>
        <authorList>
            <person name="Liu G."/>
            <person name="Zhang Q."/>
        </authorList>
    </citation>
    <scope>NUCLEOTIDE SEQUENCE [LARGE SCALE GENOMIC DNA]</scope>
    <source>
        <strain evidence="16 17">FJAT-53726</strain>
    </source>
</reference>
<keyword evidence="6 13" id="KW-0808">Transferase</keyword>
<dbReference type="Gene3D" id="3.40.50.11030">
    <property type="entry name" value="Threonylcarbamoyl-AMP synthase, C-terminal domain"/>
    <property type="match status" value="1"/>
</dbReference>
<dbReference type="Pfam" id="PF03481">
    <property type="entry name" value="Sua5_C"/>
    <property type="match status" value="1"/>
</dbReference>
<keyword evidence="9 13" id="KW-0547">Nucleotide-binding</keyword>
<feature type="binding site" evidence="14">
    <location>
        <position position="193"/>
    </location>
    <ligand>
        <name>ATP</name>
        <dbReference type="ChEBI" id="CHEBI:30616"/>
    </ligand>
</feature>
<dbReference type="KEGG" id="scyp:JYB88_18305"/>
<evidence type="ECO:0000256" key="9">
    <source>
        <dbReference type="ARBA" id="ARBA00022741"/>
    </source>
</evidence>
<organism evidence="16 17">
    <name type="scientific">Shewanella cyperi</name>
    <dbReference type="NCBI Taxonomy" id="2814292"/>
    <lineage>
        <taxon>Bacteria</taxon>
        <taxon>Pseudomonadati</taxon>
        <taxon>Pseudomonadota</taxon>
        <taxon>Gammaproteobacteria</taxon>
        <taxon>Alteromonadales</taxon>
        <taxon>Shewanellaceae</taxon>
        <taxon>Shewanella</taxon>
    </lineage>
</organism>
<keyword evidence="7 13" id="KW-0819">tRNA processing</keyword>
<evidence type="ECO:0000256" key="14">
    <source>
        <dbReference type="PIRSR" id="PIRSR004930-1"/>
    </source>
</evidence>
<evidence type="ECO:0000256" key="11">
    <source>
        <dbReference type="ARBA" id="ARBA00029774"/>
    </source>
</evidence>
<feature type="binding site" evidence="14">
    <location>
        <position position="228"/>
    </location>
    <ligand>
        <name>ATP</name>
        <dbReference type="ChEBI" id="CHEBI:30616"/>
    </ligand>
</feature>
<dbReference type="GO" id="GO:0000049">
    <property type="term" value="F:tRNA binding"/>
    <property type="evidence" value="ECO:0007669"/>
    <property type="project" value="TreeGrafter"/>
</dbReference>
<dbReference type="Proteomes" id="UP000663281">
    <property type="component" value="Chromosome"/>
</dbReference>
<evidence type="ECO:0000256" key="1">
    <source>
        <dbReference type="ARBA" id="ARBA00004496"/>
    </source>
</evidence>
<dbReference type="InterPro" id="IPR038385">
    <property type="entry name" value="Sua5/YwlC_C"/>
</dbReference>
<feature type="binding site" evidence="14">
    <location>
        <position position="139"/>
    </location>
    <ligand>
        <name>L-threonine</name>
        <dbReference type="ChEBI" id="CHEBI:57926"/>
    </ligand>
</feature>
<feature type="binding site" evidence="14">
    <location>
        <position position="141"/>
    </location>
    <ligand>
        <name>ATP</name>
        <dbReference type="ChEBI" id="CHEBI:30616"/>
    </ligand>
</feature>
<feature type="binding site" evidence="14">
    <location>
        <position position="33"/>
    </location>
    <ligand>
        <name>L-threonine</name>
        <dbReference type="ChEBI" id="CHEBI:57926"/>
    </ligand>
</feature>
<name>A0A974XKG3_9GAMM</name>
<dbReference type="InterPro" id="IPR050156">
    <property type="entry name" value="TC-AMP_synthase_SUA5"/>
</dbReference>
<sequence>MKTEILNALFAADFQRAGKLLTAGELVAVPTETVYGLAADAGNPEAVAKIFAAKQRPRNHPLITHIGSIEQLSLWVKEIPDWVSPLADAFWPGPLTLIFERHPSVSDVITGGLPSIGVRMPDHPVLLSLLQQFDIAVAAPSANPYQKLSPTSAAQVLSGLDGKIAAVLDGGNCGVGTESTILRVGEDKAEILRSGPLSAEDLQPYLPVPVITPQSHHQAVSGNKKVHYQPNAKVVICPTPTFAATLAAEPETTGALVYSSSLHGINCRQRLILPCDHQGYSQALYASLHALDGKGVHKLLVEAPPLLPSWADIWDRLSRAAAESAPAA</sequence>
<dbReference type="NCBIfam" id="TIGR00057">
    <property type="entry name" value="L-threonylcarbamoyladenylate synthase"/>
    <property type="match status" value="1"/>
</dbReference>
<keyword evidence="8 13" id="KW-0548">Nucleotidyltransferase</keyword>
<dbReference type="PROSITE" id="PS51163">
    <property type="entry name" value="YRDC"/>
    <property type="match status" value="1"/>
</dbReference>
<evidence type="ECO:0000256" key="7">
    <source>
        <dbReference type="ARBA" id="ARBA00022694"/>
    </source>
</evidence>
<dbReference type="PIRSF" id="PIRSF004930">
    <property type="entry name" value="Tln_factor_SUA5"/>
    <property type="match status" value="1"/>
</dbReference>
<feature type="domain" description="YrdC-like" evidence="15">
    <location>
        <begin position="11"/>
        <end position="197"/>
    </location>
</feature>
<dbReference type="InterPro" id="IPR017945">
    <property type="entry name" value="DHBP_synth_RibB-like_a/b_dom"/>
</dbReference>
<dbReference type="PANTHER" id="PTHR17490:SF16">
    <property type="entry name" value="THREONYLCARBAMOYL-AMP SYNTHASE"/>
    <property type="match status" value="1"/>
</dbReference>
<accession>A0A974XKG3</accession>
<proteinExistence type="inferred from homology"/>
<dbReference type="EMBL" id="CP071504">
    <property type="protein sequence ID" value="QSX30095.1"/>
    <property type="molecule type" value="Genomic_DNA"/>
</dbReference>
<dbReference type="FunFam" id="3.90.870.10:FF:000009">
    <property type="entry name" value="Threonylcarbamoyl-AMP synthase, putative"/>
    <property type="match status" value="1"/>
</dbReference>
<feature type="binding site" evidence="14">
    <location>
        <position position="56"/>
    </location>
    <ligand>
        <name>ATP</name>
        <dbReference type="ChEBI" id="CHEBI:30616"/>
    </ligand>
</feature>
<evidence type="ECO:0000256" key="3">
    <source>
        <dbReference type="ARBA" id="ARBA00012584"/>
    </source>
</evidence>
<dbReference type="InterPro" id="IPR010923">
    <property type="entry name" value="T(6)A37_SUA5"/>
</dbReference>
<evidence type="ECO:0000313" key="16">
    <source>
        <dbReference type="EMBL" id="QSX30095.1"/>
    </source>
</evidence>
<keyword evidence="5 13" id="KW-0963">Cytoplasm</keyword>
<keyword evidence="10 13" id="KW-0067">ATP-binding</keyword>
<evidence type="ECO:0000256" key="4">
    <source>
        <dbReference type="ARBA" id="ARBA00015492"/>
    </source>
</evidence>
<feature type="binding site" evidence="14">
    <location>
        <position position="119"/>
    </location>
    <ligand>
        <name>L-threonine</name>
        <dbReference type="ChEBI" id="CHEBI:57926"/>
    </ligand>
</feature>
<protein>
    <recommendedName>
        <fullName evidence="4 13">Threonylcarbamoyl-AMP synthase</fullName>
        <shortName evidence="13">TC-AMP synthase</shortName>
        <ecNumber evidence="3 13">2.7.7.87</ecNumber>
    </recommendedName>
    <alternativeName>
        <fullName evidence="11 13">L-threonylcarbamoyladenylate synthase</fullName>
    </alternativeName>
</protein>
<feature type="binding site" evidence="14">
    <location>
        <position position="65"/>
    </location>
    <ligand>
        <name>L-threonine</name>
        <dbReference type="ChEBI" id="CHEBI:57926"/>
    </ligand>
</feature>
<comment type="similarity">
    <text evidence="2 13">Belongs to the SUA5 family.</text>
</comment>
<dbReference type="EC" id="2.7.7.87" evidence="3 13"/>
<dbReference type="GO" id="GO:0005737">
    <property type="term" value="C:cytoplasm"/>
    <property type="evidence" value="ECO:0007669"/>
    <property type="project" value="UniProtKB-SubCell"/>
</dbReference>
<dbReference type="Gene3D" id="3.90.870.10">
    <property type="entry name" value="DHBP synthase"/>
    <property type="match status" value="1"/>
</dbReference>
<evidence type="ECO:0000259" key="15">
    <source>
        <dbReference type="PROSITE" id="PS51163"/>
    </source>
</evidence>
<evidence type="ECO:0000256" key="8">
    <source>
        <dbReference type="ARBA" id="ARBA00022695"/>
    </source>
</evidence>
<dbReference type="GO" id="GO:0008033">
    <property type="term" value="P:tRNA processing"/>
    <property type="evidence" value="ECO:0007669"/>
    <property type="project" value="UniProtKB-KW"/>
</dbReference>
<evidence type="ECO:0000256" key="12">
    <source>
        <dbReference type="ARBA" id="ARBA00048366"/>
    </source>
</evidence>
<comment type="function">
    <text evidence="13">Required for the formation of a threonylcarbamoyl group on adenosine at position 37 (t(6)A37) in tRNAs that read codons beginning with adenine.</text>
</comment>
<dbReference type="AlphaFoldDB" id="A0A974XKG3"/>
<dbReference type="GO" id="GO:0006450">
    <property type="term" value="P:regulation of translational fidelity"/>
    <property type="evidence" value="ECO:0007669"/>
    <property type="project" value="TreeGrafter"/>
</dbReference>
<dbReference type="InterPro" id="IPR006070">
    <property type="entry name" value="Sua5-like_dom"/>
</dbReference>
<dbReference type="RefSeq" id="WP_207325060.1">
    <property type="nucleotide sequence ID" value="NZ_CP071504.1"/>
</dbReference>
<evidence type="ECO:0000256" key="6">
    <source>
        <dbReference type="ARBA" id="ARBA00022679"/>
    </source>
</evidence>
<evidence type="ECO:0000256" key="5">
    <source>
        <dbReference type="ARBA" id="ARBA00022490"/>
    </source>
</evidence>
<feature type="binding site" evidence="14">
    <location>
        <position position="149"/>
    </location>
    <ligand>
        <name>ATP</name>
        <dbReference type="ChEBI" id="CHEBI:30616"/>
    </ligand>
</feature>
<feature type="binding site" evidence="14">
    <location>
        <position position="179"/>
    </location>
    <ligand>
        <name>L-threonine</name>
        <dbReference type="ChEBI" id="CHEBI:57926"/>
    </ligand>
</feature>
<gene>
    <name evidence="16" type="ORF">JYB88_18305</name>
</gene>
<dbReference type="GO" id="GO:0005524">
    <property type="term" value="F:ATP binding"/>
    <property type="evidence" value="ECO:0007669"/>
    <property type="project" value="UniProtKB-UniRule"/>
</dbReference>
<evidence type="ECO:0000313" key="17">
    <source>
        <dbReference type="Proteomes" id="UP000663281"/>
    </source>
</evidence>
<evidence type="ECO:0000256" key="2">
    <source>
        <dbReference type="ARBA" id="ARBA00007663"/>
    </source>
</evidence>
<comment type="subcellular location">
    <subcellularLocation>
        <location evidence="1 13">Cytoplasm</location>
    </subcellularLocation>
</comment>
<comment type="catalytic activity">
    <reaction evidence="12 13">
        <text>L-threonine + hydrogencarbonate + ATP = L-threonylcarbamoyladenylate + diphosphate + H2O</text>
        <dbReference type="Rhea" id="RHEA:36407"/>
        <dbReference type="ChEBI" id="CHEBI:15377"/>
        <dbReference type="ChEBI" id="CHEBI:17544"/>
        <dbReference type="ChEBI" id="CHEBI:30616"/>
        <dbReference type="ChEBI" id="CHEBI:33019"/>
        <dbReference type="ChEBI" id="CHEBI:57926"/>
        <dbReference type="ChEBI" id="CHEBI:73682"/>
        <dbReference type="EC" id="2.7.7.87"/>
    </reaction>
</comment>